<accession>A0A4E9E6X3</accession>
<dbReference type="AlphaFoldDB" id="A0A4E9E6X3"/>
<name>A0A4E9E6X3_GIBZA</name>
<proteinExistence type="predicted"/>
<organism evidence="1">
    <name type="scientific">Gibberella zeae</name>
    <name type="common">Wheat head blight fungus</name>
    <name type="synonym">Fusarium graminearum</name>
    <dbReference type="NCBI Taxonomy" id="5518"/>
    <lineage>
        <taxon>Eukaryota</taxon>
        <taxon>Fungi</taxon>
        <taxon>Dikarya</taxon>
        <taxon>Ascomycota</taxon>
        <taxon>Pezizomycotina</taxon>
        <taxon>Sordariomycetes</taxon>
        <taxon>Hypocreomycetidae</taxon>
        <taxon>Hypocreales</taxon>
        <taxon>Nectriaceae</taxon>
        <taxon>Fusarium</taxon>
    </lineage>
</organism>
<evidence type="ECO:0000313" key="1">
    <source>
        <dbReference type="EMBL" id="VIO55619.1"/>
    </source>
</evidence>
<gene>
    <name evidence="1" type="ORF">FUG_LOCUS170510</name>
</gene>
<protein>
    <submittedName>
        <fullName evidence="1">Uncharacterized protein</fullName>
    </submittedName>
</protein>
<dbReference type="EMBL" id="CAAKMV010000120">
    <property type="protein sequence ID" value="VIO55619.1"/>
    <property type="molecule type" value="Genomic_DNA"/>
</dbReference>
<reference evidence="1" key="1">
    <citation type="submission" date="2019-04" db="EMBL/GenBank/DDBJ databases">
        <authorList>
            <person name="Melise S."/>
            <person name="Noan J."/>
            <person name="Okalmin O."/>
        </authorList>
    </citation>
    <scope>NUCLEOTIDE SEQUENCE</scope>
    <source>
        <strain evidence="1">FN9</strain>
    </source>
</reference>
<sequence>MIRLRDVQVDLNETFDTTPDTIKVGAVKYRVIFTLFKRIGLDTSILRISYTELSLIEKFEVFVARY</sequence>